<dbReference type="SUPFAM" id="SSF48371">
    <property type="entry name" value="ARM repeat"/>
    <property type="match status" value="1"/>
</dbReference>
<organism evidence="2 3">
    <name type="scientific">Theileria equi strain WA</name>
    <dbReference type="NCBI Taxonomy" id="1537102"/>
    <lineage>
        <taxon>Eukaryota</taxon>
        <taxon>Sar</taxon>
        <taxon>Alveolata</taxon>
        <taxon>Apicomplexa</taxon>
        <taxon>Aconoidasida</taxon>
        <taxon>Piroplasmida</taxon>
        <taxon>Theileriidae</taxon>
        <taxon>Theileria</taxon>
    </lineage>
</organism>
<dbReference type="AlphaFoldDB" id="L1LAR7"/>
<dbReference type="EMBL" id="ACOU01000007">
    <property type="protein sequence ID" value="EKX72344.1"/>
    <property type="molecule type" value="Genomic_DNA"/>
</dbReference>
<dbReference type="Pfam" id="PF00514">
    <property type="entry name" value="Arm"/>
    <property type="match status" value="1"/>
</dbReference>
<dbReference type="Gene3D" id="1.25.10.10">
    <property type="entry name" value="Leucine-rich Repeat Variant"/>
    <property type="match status" value="1"/>
</dbReference>
<dbReference type="OrthoDB" id="7537227at2759"/>
<dbReference type="Proteomes" id="UP000031512">
    <property type="component" value="Unassembled WGS sequence"/>
</dbReference>
<keyword evidence="3" id="KW-1185">Reference proteome</keyword>
<dbReference type="GeneID" id="15804173"/>
<reference evidence="2 3" key="1">
    <citation type="journal article" date="2012" name="BMC Genomics">
        <title>Comparative genomic analysis and phylogenetic position of Theileria equi.</title>
        <authorList>
            <person name="Kappmeyer L.S."/>
            <person name="Thiagarajan M."/>
            <person name="Herndon D.R."/>
            <person name="Ramsay J.D."/>
            <person name="Caler E."/>
            <person name="Djikeng A."/>
            <person name="Gillespie J.J."/>
            <person name="Lau A.O."/>
            <person name="Roalson E.H."/>
            <person name="Silva J.C."/>
            <person name="Silva M.G."/>
            <person name="Suarez C.E."/>
            <person name="Ueti M.W."/>
            <person name="Nene V.M."/>
            <person name="Mealey R.H."/>
            <person name="Knowles D.P."/>
            <person name="Brayton K.A."/>
        </authorList>
    </citation>
    <scope>NUCLEOTIDE SEQUENCE [LARGE SCALE GENOMIC DNA]</scope>
    <source>
        <strain evidence="2 3">WA</strain>
    </source>
</reference>
<dbReference type="RefSeq" id="XP_004831796.1">
    <property type="nucleotide sequence ID" value="XM_004831739.1"/>
</dbReference>
<dbReference type="InterPro" id="IPR000225">
    <property type="entry name" value="Armadillo"/>
</dbReference>
<evidence type="ECO:0000313" key="2">
    <source>
        <dbReference type="EMBL" id="EKX72344.1"/>
    </source>
</evidence>
<dbReference type="eggNOG" id="ENOG502RY5U">
    <property type="taxonomic scope" value="Eukaryota"/>
</dbReference>
<proteinExistence type="predicted"/>
<accession>L1LAR7</accession>
<gene>
    <name evidence="2" type="ORF">BEWA_048110</name>
</gene>
<name>L1LAR7_THEEQ</name>
<evidence type="ECO:0000313" key="3">
    <source>
        <dbReference type="Proteomes" id="UP000031512"/>
    </source>
</evidence>
<dbReference type="InterPro" id="IPR011989">
    <property type="entry name" value="ARM-like"/>
</dbReference>
<dbReference type="InterPro" id="IPR016024">
    <property type="entry name" value="ARM-type_fold"/>
</dbReference>
<comment type="caution">
    <text evidence="2">The sequence shown here is derived from an EMBL/GenBank/DDBJ whole genome shotgun (WGS) entry which is preliminary data.</text>
</comment>
<sequence length="281" mass="31520">MGNICCFGRYNIYKKQLEAIEAQVIDNITPYVPIDALGLDEDDDINDLDKFNQAFEEGNIAKLVEFCASTLEIEKLDRRLHPWAANPRTIGALSATQLAIYASKEYEPEYKEEIRAAGGIEVLVDMLHSEEEDRVHAAVVALSFLSTGNLKCCSEMYEHDAFPPLIKGMRSKIDEMRAACAQICRNIYQMDLDYRRDFMKLGGLVNLVLLLEPDPEDKECLTQIEAIYHIEDFMMEGAEEVPDLVTCVKASGALAKLQVLEKSSNNELSMAAKGISIRLVD</sequence>
<evidence type="ECO:0000256" key="1">
    <source>
        <dbReference type="PROSITE-ProRule" id="PRU00259"/>
    </source>
</evidence>
<dbReference type="VEuPathDB" id="PiroplasmaDB:BEWA_048110"/>
<protein>
    <submittedName>
        <fullName evidence="2">Uncharacterized protein</fullName>
    </submittedName>
</protein>
<dbReference type="KEGG" id="beq:BEWA_048110"/>
<feature type="repeat" description="ARM" evidence="1">
    <location>
        <begin position="118"/>
        <end position="149"/>
    </location>
</feature>
<dbReference type="PROSITE" id="PS50176">
    <property type="entry name" value="ARM_REPEAT"/>
    <property type="match status" value="1"/>
</dbReference>